<sequence length="128" mass="14042">MQLPSLILGERKISGGQIVITQTPASLHVNPGDRVTIQCKASSSMSDDMALIQFILGQKPKLLIHDGDTRFEGTPDRFSGSYSGTDFTFTISGVRPEDAAEYYCGQDYTTPLHSDTAQYKNHINGLMQ</sequence>
<dbReference type="SUPFAM" id="SSF48726">
    <property type="entry name" value="Immunoglobulin"/>
    <property type="match status" value="1"/>
</dbReference>
<dbReference type="InParanoid" id="R4G934"/>
<dbReference type="Pfam" id="PF07686">
    <property type="entry name" value="V-set"/>
    <property type="match status" value="1"/>
</dbReference>
<reference evidence="2" key="2">
    <citation type="submission" date="2025-08" db="UniProtKB">
        <authorList>
            <consortium name="Ensembl"/>
        </authorList>
    </citation>
    <scope>IDENTIFICATION</scope>
</reference>
<dbReference type="STRING" id="28377.ENSACAP00000021715"/>
<dbReference type="InterPro" id="IPR036179">
    <property type="entry name" value="Ig-like_dom_sf"/>
</dbReference>
<evidence type="ECO:0000313" key="3">
    <source>
        <dbReference type="Proteomes" id="UP000001646"/>
    </source>
</evidence>
<dbReference type="AlphaFoldDB" id="R4G934"/>
<evidence type="ECO:0000259" key="1">
    <source>
        <dbReference type="PROSITE" id="PS50835"/>
    </source>
</evidence>
<accession>R4G934</accession>
<feature type="domain" description="Ig-like" evidence="1">
    <location>
        <begin position="4"/>
        <end position="104"/>
    </location>
</feature>
<evidence type="ECO:0000313" key="2">
    <source>
        <dbReference type="Ensembl" id="ENSACAP00000021715.2"/>
    </source>
</evidence>
<dbReference type="PROSITE" id="PS50835">
    <property type="entry name" value="IG_LIKE"/>
    <property type="match status" value="1"/>
</dbReference>
<dbReference type="Proteomes" id="UP000001646">
    <property type="component" value="Chromosome 6"/>
</dbReference>
<dbReference type="GeneTree" id="ENSGT00940000154869"/>
<dbReference type="Ensembl" id="ENSACAT00000029135.2">
    <property type="protein sequence ID" value="ENSACAP00000021715.2"/>
    <property type="gene ID" value="ENSACAG00000029588.2"/>
</dbReference>
<organism evidence="2 3">
    <name type="scientific">Anolis carolinensis</name>
    <name type="common">Green anole</name>
    <name type="synonym">American chameleon</name>
    <dbReference type="NCBI Taxonomy" id="28377"/>
    <lineage>
        <taxon>Eukaryota</taxon>
        <taxon>Metazoa</taxon>
        <taxon>Chordata</taxon>
        <taxon>Craniata</taxon>
        <taxon>Vertebrata</taxon>
        <taxon>Euteleostomi</taxon>
        <taxon>Lepidosauria</taxon>
        <taxon>Squamata</taxon>
        <taxon>Bifurcata</taxon>
        <taxon>Unidentata</taxon>
        <taxon>Episquamata</taxon>
        <taxon>Toxicofera</taxon>
        <taxon>Iguania</taxon>
        <taxon>Dactyloidae</taxon>
        <taxon>Anolis</taxon>
    </lineage>
</organism>
<dbReference type="GO" id="GO:0006955">
    <property type="term" value="P:immune response"/>
    <property type="evidence" value="ECO:0000318"/>
    <property type="project" value="GO_Central"/>
</dbReference>
<reference evidence="2 3" key="1">
    <citation type="submission" date="2009-12" db="EMBL/GenBank/DDBJ databases">
        <title>The Genome Sequence of Anolis carolinensis (Green Anole Lizard).</title>
        <authorList>
            <consortium name="The Genome Sequencing Platform"/>
            <person name="Di Palma F."/>
            <person name="Alfoldi J."/>
            <person name="Heiman D."/>
            <person name="Young S."/>
            <person name="Grabherr M."/>
            <person name="Johnson J."/>
            <person name="Lander E.S."/>
            <person name="Lindblad-Toh K."/>
        </authorList>
    </citation>
    <scope>NUCLEOTIDE SEQUENCE [LARGE SCALE GENOMIC DNA]</scope>
    <source>
        <strain evidence="2 3">JBL SC #1</strain>
    </source>
</reference>
<dbReference type="InterPro" id="IPR013106">
    <property type="entry name" value="Ig_V-set"/>
</dbReference>
<reference evidence="2" key="3">
    <citation type="submission" date="2025-09" db="UniProtKB">
        <authorList>
            <consortium name="Ensembl"/>
        </authorList>
    </citation>
    <scope>IDENTIFICATION</scope>
</reference>
<dbReference type="SMART" id="SM00406">
    <property type="entry name" value="IGv"/>
    <property type="match status" value="1"/>
</dbReference>
<dbReference type="SMART" id="SM00409">
    <property type="entry name" value="IG"/>
    <property type="match status" value="1"/>
</dbReference>
<protein>
    <recommendedName>
        <fullName evidence="1">Ig-like domain-containing protein</fullName>
    </recommendedName>
</protein>
<name>R4G934_ANOCA</name>
<dbReference type="Gene3D" id="2.60.40.10">
    <property type="entry name" value="Immunoglobulins"/>
    <property type="match status" value="1"/>
</dbReference>
<dbReference type="InterPro" id="IPR007110">
    <property type="entry name" value="Ig-like_dom"/>
</dbReference>
<keyword evidence="3" id="KW-1185">Reference proteome</keyword>
<dbReference type="HOGENOM" id="CLU_077975_4_1_1"/>
<dbReference type="InterPro" id="IPR050150">
    <property type="entry name" value="IgV_Light_Chain"/>
</dbReference>
<dbReference type="PANTHER" id="PTHR23267">
    <property type="entry name" value="IMMUNOGLOBULIN LIGHT CHAIN"/>
    <property type="match status" value="1"/>
</dbReference>
<dbReference type="GO" id="GO:0019814">
    <property type="term" value="C:immunoglobulin complex"/>
    <property type="evidence" value="ECO:0000318"/>
    <property type="project" value="GO_Central"/>
</dbReference>
<dbReference type="InterPro" id="IPR003599">
    <property type="entry name" value="Ig_sub"/>
</dbReference>
<dbReference type="InterPro" id="IPR013783">
    <property type="entry name" value="Ig-like_fold"/>
</dbReference>
<dbReference type="Bgee" id="ENSACAG00000029588">
    <property type="expression patterns" value="Expressed in lung and 1 other cell type or tissue"/>
</dbReference>
<dbReference type="eggNOG" id="ENOG502S3KF">
    <property type="taxonomic scope" value="Eukaryota"/>
</dbReference>
<proteinExistence type="predicted"/>